<evidence type="ECO:0000256" key="1">
    <source>
        <dbReference type="SAM" id="MobiDB-lite"/>
    </source>
</evidence>
<organism evidence="2 3">
    <name type="scientific">Apophysomyces ossiformis</name>
    <dbReference type="NCBI Taxonomy" id="679940"/>
    <lineage>
        <taxon>Eukaryota</taxon>
        <taxon>Fungi</taxon>
        <taxon>Fungi incertae sedis</taxon>
        <taxon>Mucoromycota</taxon>
        <taxon>Mucoromycotina</taxon>
        <taxon>Mucoromycetes</taxon>
        <taxon>Mucorales</taxon>
        <taxon>Mucorineae</taxon>
        <taxon>Mucoraceae</taxon>
        <taxon>Apophysomyces</taxon>
    </lineage>
</organism>
<comment type="caution">
    <text evidence="2">The sequence shown here is derived from an EMBL/GenBank/DDBJ whole genome shotgun (WGS) entry which is preliminary data.</text>
</comment>
<reference evidence="2" key="1">
    <citation type="submission" date="2020-01" db="EMBL/GenBank/DDBJ databases">
        <title>Genome Sequencing of Three Apophysomyces-Like Fungal Strains Confirms a Novel Fungal Genus in the Mucoromycota with divergent Burkholderia-like Endosymbiotic Bacteria.</title>
        <authorList>
            <person name="Stajich J.E."/>
            <person name="Macias A.M."/>
            <person name="Carter-House D."/>
            <person name="Lovett B."/>
            <person name="Kasson L.R."/>
            <person name="Berry K."/>
            <person name="Grigoriev I."/>
            <person name="Chang Y."/>
            <person name="Spatafora J."/>
            <person name="Kasson M.T."/>
        </authorList>
    </citation>
    <scope>NUCLEOTIDE SEQUENCE</scope>
    <source>
        <strain evidence="2">NRRL A-21654</strain>
    </source>
</reference>
<protein>
    <submittedName>
        <fullName evidence="2">Uncharacterized protein</fullName>
    </submittedName>
</protein>
<dbReference type="Proteomes" id="UP000605846">
    <property type="component" value="Unassembled WGS sequence"/>
</dbReference>
<keyword evidence="3" id="KW-1185">Reference proteome</keyword>
<accession>A0A8H7EQM7</accession>
<dbReference type="AlphaFoldDB" id="A0A8H7EQM7"/>
<feature type="compositionally biased region" description="Basic and acidic residues" evidence="1">
    <location>
        <begin position="1"/>
        <end position="14"/>
    </location>
</feature>
<dbReference type="OrthoDB" id="9999611at2759"/>
<evidence type="ECO:0000313" key="2">
    <source>
        <dbReference type="EMBL" id="KAF7727163.1"/>
    </source>
</evidence>
<sequence>MSRNESNFHSRTGDEASYSANPYSHAMGSQREPEIPFQGDPEMEKLRGSFWKRAGQLQSMIGSWTGMGSWESSGNSTEAWAEQVYRQAEDKSRAGVPSQVHGEYNRLMGTLETAIGHIAGDPEMEAKARFRVRESEEELERYKAENS</sequence>
<feature type="region of interest" description="Disordered" evidence="1">
    <location>
        <begin position="1"/>
        <end position="42"/>
    </location>
</feature>
<proteinExistence type="predicted"/>
<name>A0A8H7EQM7_9FUNG</name>
<gene>
    <name evidence="2" type="ORF">EC973_007938</name>
</gene>
<dbReference type="EMBL" id="JABAYA010000063">
    <property type="protein sequence ID" value="KAF7727163.1"/>
    <property type="molecule type" value="Genomic_DNA"/>
</dbReference>
<evidence type="ECO:0000313" key="3">
    <source>
        <dbReference type="Proteomes" id="UP000605846"/>
    </source>
</evidence>